<gene>
    <name evidence="7" type="primary">rpsF</name>
    <name evidence="8" type="ORF">VE97_C0006G0002</name>
</gene>
<dbReference type="GO" id="GO:0003735">
    <property type="term" value="F:structural constituent of ribosome"/>
    <property type="evidence" value="ECO:0007669"/>
    <property type="project" value="InterPro"/>
</dbReference>
<protein>
    <recommendedName>
        <fullName evidence="6 7">Small ribosomal subunit protein bS6</fullName>
    </recommendedName>
</protein>
<dbReference type="InterPro" id="IPR020814">
    <property type="entry name" value="Ribosomal_S6_plastid/chlpt"/>
</dbReference>
<evidence type="ECO:0000256" key="6">
    <source>
        <dbReference type="ARBA" id="ARBA00035294"/>
    </source>
</evidence>
<evidence type="ECO:0000256" key="5">
    <source>
        <dbReference type="ARBA" id="ARBA00023274"/>
    </source>
</evidence>
<dbReference type="PROSITE" id="PS01048">
    <property type="entry name" value="RIBOSOMAL_S6"/>
    <property type="match status" value="1"/>
</dbReference>
<accession>A0A0G1KTX6</accession>
<keyword evidence="3 7" id="KW-0694">RNA-binding</keyword>
<dbReference type="PANTHER" id="PTHR21011:SF1">
    <property type="entry name" value="SMALL RIBOSOMAL SUBUNIT PROTEIN BS6M"/>
    <property type="match status" value="1"/>
</dbReference>
<dbReference type="SUPFAM" id="SSF54995">
    <property type="entry name" value="Ribosomal protein S6"/>
    <property type="match status" value="1"/>
</dbReference>
<keyword evidence="5 7" id="KW-0687">Ribonucleoprotein</keyword>
<keyword evidence="2 7" id="KW-0699">rRNA-binding</keyword>
<dbReference type="GO" id="GO:0005840">
    <property type="term" value="C:ribosome"/>
    <property type="evidence" value="ECO:0007669"/>
    <property type="project" value="UniProtKB-KW"/>
</dbReference>
<dbReference type="EMBL" id="LCJZ01000006">
    <property type="protein sequence ID" value="KKT87081.1"/>
    <property type="molecule type" value="Genomic_DNA"/>
</dbReference>
<name>A0A0G1KTX6_UNCK3</name>
<dbReference type="Pfam" id="PF01250">
    <property type="entry name" value="Ribosomal_S6"/>
    <property type="match status" value="1"/>
</dbReference>
<organism evidence="8 9">
    <name type="scientific">candidate division Kazan bacterium GW2011_GWB1_45_10</name>
    <dbReference type="NCBI Taxonomy" id="1620411"/>
    <lineage>
        <taxon>Bacteria</taxon>
        <taxon>Bacteria division Kazan-3B-28</taxon>
    </lineage>
</organism>
<dbReference type="InterPro" id="IPR020815">
    <property type="entry name" value="Ribosomal_bS6_CS"/>
</dbReference>
<sequence length="200" mass="22325">MEKEEILTSTYELTLLVSPDLSEFDAQKVADKVKTMVIGRNGQIIKEHTWGKKRLAYPIKTADFGYYFTIIFTLAKESINELSHDISLVPEVIRHLSLSLEKEGVTIDQLFTPEKEVALIAAMMKEKAEPKAKAATRATRRSAKILHPVEPAPANEPVIAEPEAPLGIETTPVETVINEADAADRLKALDEKLDQIFKEE</sequence>
<dbReference type="Proteomes" id="UP000033958">
    <property type="component" value="Unassembled WGS sequence"/>
</dbReference>
<dbReference type="GO" id="GO:0070181">
    <property type="term" value="F:small ribosomal subunit rRNA binding"/>
    <property type="evidence" value="ECO:0007669"/>
    <property type="project" value="TreeGrafter"/>
</dbReference>
<evidence type="ECO:0000256" key="1">
    <source>
        <dbReference type="ARBA" id="ARBA00009512"/>
    </source>
</evidence>
<evidence type="ECO:0000256" key="7">
    <source>
        <dbReference type="HAMAP-Rule" id="MF_00360"/>
    </source>
</evidence>
<comment type="similarity">
    <text evidence="1 7">Belongs to the bacterial ribosomal protein bS6 family.</text>
</comment>
<dbReference type="PANTHER" id="PTHR21011">
    <property type="entry name" value="MITOCHONDRIAL 28S RIBOSOMAL PROTEIN S6"/>
    <property type="match status" value="1"/>
</dbReference>
<evidence type="ECO:0000313" key="8">
    <source>
        <dbReference type="EMBL" id="KKT87081.1"/>
    </source>
</evidence>
<proteinExistence type="inferred from homology"/>
<dbReference type="GO" id="GO:0005737">
    <property type="term" value="C:cytoplasm"/>
    <property type="evidence" value="ECO:0007669"/>
    <property type="project" value="UniProtKB-ARBA"/>
</dbReference>
<dbReference type="InterPro" id="IPR000529">
    <property type="entry name" value="Ribosomal_bS6"/>
</dbReference>
<dbReference type="AlphaFoldDB" id="A0A0G1KTX6"/>
<dbReference type="NCBIfam" id="TIGR00166">
    <property type="entry name" value="S6"/>
    <property type="match status" value="1"/>
</dbReference>
<dbReference type="Gene3D" id="3.30.70.60">
    <property type="match status" value="1"/>
</dbReference>
<keyword evidence="4 7" id="KW-0689">Ribosomal protein</keyword>
<evidence type="ECO:0000256" key="2">
    <source>
        <dbReference type="ARBA" id="ARBA00022730"/>
    </source>
</evidence>
<evidence type="ECO:0000256" key="3">
    <source>
        <dbReference type="ARBA" id="ARBA00022884"/>
    </source>
</evidence>
<dbReference type="GO" id="GO:0006412">
    <property type="term" value="P:translation"/>
    <property type="evidence" value="ECO:0007669"/>
    <property type="project" value="UniProtKB-UniRule"/>
</dbReference>
<dbReference type="HAMAP" id="MF_00360">
    <property type="entry name" value="Ribosomal_bS6"/>
    <property type="match status" value="1"/>
</dbReference>
<comment type="function">
    <text evidence="7">Binds together with bS18 to 16S ribosomal RNA.</text>
</comment>
<comment type="caution">
    <text evidence="8">The sequence shown here is derived from an EMBL/GenBank/DDBJ whole genome shotgun (WGS) entry which is preliminary data.</text>
</comment>
<dbReference type="InterPro" id="IPR035980">
    <property type="entry name" value="Ribosomal_bS6_sf"/>
</dbReference>
<dbReference type="GO" id="GO:1990904">
    <property type="term" value="C:ribonucleoprotein complex"/>
    <property type="evidence" value="ECO:0007669"/>
    <property type="project" value="UniProtKB-KW"/>
</dbReference>
<reference evidence="8 9" key="1">
    <citation type="journal article" date="2015" name="Nature">
        <title>rRNA introns, odd ribosomes, and small enigmatic genomes across a large radiation of phyla.</title>
        <authorList>
            <person name="Brown C.T."/>
            <person name="Hug L.A."/>
            <person name="Thomas B.C."/>
            <person name="Sharon I."/>
            <person name="Castelle C.J."/>
            <person name="Singh A."/>
            <person name="Wilkins M.J."/>
            <person name="Williams K.H."/>
            <person name="Banfield J.F."/>
        </authorList>
    </citation>
    <scope>NUCLEOTIDE SEQUENCE [LARGE SCALE GENOMIC DNA]</scope>
</reference>
<dbReference type="InterPro" id="IPR014717">
    <property type="entry name" value="Transl_elong_EF1B/ribsomal_bS6"/>
</dbReference>
<dbReference type="CDD" id="cd00473">
    <property type="entry name" value="bS6"/>
    <property type="match status" value="1"/>
</dbReference>
<evidence type="ECO:0000256" key="4">
    <source>
        <dbReference type="ARBA" id="ARBA00022980"/>
    </source>
</evidence>
<evidence type="ECO:0000313" key="9">
    <source>
        <dbReference type="Proteomes" id="UP000033958"/>
    </source>
</evidence>